<dbReference type="InterPro" id="IPR001173">
    <property type="entry name" value="Glyco_trans_2-like"/>
</dbReference>
<name>A0A2K9AEW0_9GAMM</name>
<dbReference type="GO" id="GO:0009247">
    <property type="term" value="P:glycolipid biosynthetic process"/>
    <property type="evidence" value="ECO:0007669"/>
    <property type="project" value="UniProtKB-ARBA"/>
</dbReference>
<gene>
    <name evidence="8" type="ORF">CW740_12115</name>
</gene>
<evidence type="ECO:0000256" key="5">
    <source>
        <dbReference type="ARBA" id="ARBA00023136"/>
    </source>
</evidence>
<dbReference type="CDD" id="cd07984">
    <property type="entry name" value="LPLAT_LABLAT-like"/>
    <property type="match status" value="1"/>
</dbReference>
<keyword evidence="3" id="KW-0997">Cell inner membrane</keyword>
<reference evidence="8 9" key="1">
    <citation type="submission" date="2017-12" db="EMBL/GenBank/DDBJ databases">
        <title>Kangiella profundi FT102 completed genome.</title>
        <authorList>
            <person name="Xu J."/>
            <person name="Wang J."/>
            <person name="Lu Y."/>
        </authorList>
    </citation>
    <scope>NUCLEOTIDE SEQUENCE [LARGE SCALE GENOMIC DNA]</scope>
    <source>
        <strain evidence="8 9">FT102</strain>
    </source>
</reference>
<dbReference type="CDD" id="cd04179">
    <property type="entry name" value="DPM_DPG-synthase_like"/>
    <property type="match status" value="1"/>
</dbReference>
<dbReference type="SUPFAM" id="SSF53448">
    <property type="entry name" value="Nucleotide-diphospho-sugar transferases"/>
    <property type="match status" value="1"/>
</dbReference>
<evidence type="ECO:0000256" key="1">
    <source>
        <dbReference type="ARBA" id="ARBA00004533"/>
    </source>
</evidence>
<organism evidence="8 9">
    <name type="scientific">Kangiella profundi</name>
    <dbReference type="NCBI Taxonomy" id="1561924"/>
    <lineage>
        <taxon>Bacteria</taxon>
        <taxon>Pseudomonadati</taxon>
        <taxon>Pseudomonadota</taxon>
        <taxon>Gammaproteobacteria</taxon>
        <taxon>Kangiellales</taxon>
        <taxon>Kangiellaceae</taxon>
        <taxon>Kangiella</taxon>
    </lineage>
</organism>
<evidence type="ECO:0000313" key="8">
    <source>
        <dbReference type="EMBL" id="AUD79957.1"/>
    </source>
</evidence>
<keyword evidence="5" id="KW-0472">Membrane</keyword>
<evidence type="ECO:0000256" key="2">
    <source>
        <dbReference type="ARBA" id="ARBA00022475"/>
    </source>
</evidence>
<evidence type="ECO:0000259" key="7">
    <source>
        <dbReference type="Pfam" id="PF00535"/>
    </source>
</evidence>
<evidence type="ECO:0000313" key="9">
    <source>
        <dbReference type="Proteomes" id="UP000232693"/>
    </source>
</evidence>
<proteinExistence type="predicted"/>
<keyword evidence="2" id="KW-1003">Cell membrane</keyword>
<dbReference type="KEGG" id="kpd:CW740_12115"/>
<dbReference type="AlphaFoldDB" id="A0A2K9AEW0"/>
<dbReference type="EMBL" id="CP025120">
    <property type="protein sequence ID" value="AUD79957.1"/>
    <property type="molecule type" value="Genomic_DNA"/>
</dbReference>
<feature type="domain" description="Glycosyltransferase 2-like" evidence="7">
    <location>
        <begin position="16"/>
        <end position="152"/>
    </location>
</feature>
<dbReference type="InterPro" id="IPR004960">
    <property type="entry name" value="LipA_acyltrans"/>
</dbReference>
<dbReference type="PANTHER" id="PTHR10859:SF91">
    <property type="entry name" value="DOLICHYL-PHOSPHATE BETA-GLUCOSYLTRANSFERASE"/>
    <property type="match status" value="1"/>
</dbReference>
<dbReference type="OrthoDB" id="9808633at2"/>
<dbReference type="Gene3D" id="3.90.550.10">
    <property type="entry name" value="Spore Coat Polysaccharide Biosynthesis Protein SpsA, Chain A"/>
    <property type="match status" value="1"/>
</dbReference>
<keyword evidence="6 8" id="KW-0012">Acyltransferase</keyword>
<dbReference type="GO" id="GO:0006487">
    <property type="term" value="P:protein N-linked glycosylation"/>
    <property type="evidence" value="ECO:0007669"/>
    <property type="project" value="TreeGrafter"/>
</dbReference>
<evidence type="ECO:0000256" key="4">
    <source>
        <dbReference type="ARBA" id="ARBA00022679"/>
    </source>
</evidence>
<accession>A0A2K9AEW0</accession>
<comment type="subcellular location">
    <subcellularLocation>
        <location evidence="1">Cell inner membrane</location>
    </subcellularLocation>
</comment>
<dbReference type="Proteomes" id="UP000232693">
    <property type="component" value="Chromosome"/>
</dbReference>
<sequence>MPKFSLAKLLMKSSYCIVIPNYNHTQHIDGVLQSVADLSLPVIMVNDGSDTSTSHYLNQLPNNYPFLQVINLEQNSGKGGAVMAGFIEAHKQGYTHAIQVDADGQHNLKDIPNFISLSQNNPDAVICGIPDYDESVPLGRLIPRYITHFWVWVETLSFKIKDSMCGYRLYPLETTVALIQSTSIGQRMDFDTEILVKLYWQSVEIINFPTKVIYPEDGSSHFRMFKDNWLITKMHTKLFFGMLPRAPGLIARHFKKKSRPDSHWSATEERGSTLGIQILVWLYRIFGQWLFRVALNPVIAYFVLTGNKARRASYQYLRQINQYTGSSKKVRWYHVYKHFYQFGLAAVDKIRGWLGDVHLSDIVFHHADVFAQLRNNKSPQGAVFIGSHLGNLELCRAIGESDSSLKINALVFTKHALKFQKALEKFNPKASVNLIQVDTMGADTAIELKQKVEAGEIVIIVGDRTSVTQYGRVNYAPFLDQPAPFSQGPFILASLLECPTYLLFCLKQSGQYHLYLEPFADSLKLARTNKNEQLQSIITDYAKRLEHYCLKAPYQWFNFYNFWQKDDVNYIQRNTINTQEKNNRDNQ</sequence>
<evidence type="ECO:0000256" key="3">
    <source>
        <dbReference type="ARBA" id="ARBA00022519"/>
    </source>
</evidence>
<evidence type="ECO:0000256" key="6">
    <source>
        <dbReference type="ARBA" id="ARBA00023315"/>
    </source>
</evidence>
<dbReference type="GO" id="GO:0016746">
    <property type="term" value="F:acyltransferase activity"/>
    <property type="evidence" value="ECO:0007669"/>
    <property type="project" value="UniProtKB-KW"/>
</dbReference>
<protein>
    <submittedName>
        <fullName evidence="8">Acyltransferase</fullName>
    </submittedName>
</protein>
<dbReference type="PANTHER" id="PTHR10859">
    <property type="entry name" value="GLYCOSYL TRANSFERASE"/>
    <property type="match status" value="1"/>
</dbReference>
<dbReference type="GO" id="GO:0005886">
    <property type="term" value="C:plasma membrane"/>
    <property type="evidence" value="ECO:0007669"/>
    <property type="project" value="UniProtKB-SubCell"/>
</dbReference>
<dbReference type="Pfam" id="PF00535">
    <property type="entry name" value="Glycos_transf_2"/>
    <property type="match status" value="1"/>
</dbReference>
<keyword evidence="9" id="KW-1185">Reference proteome</keyword>
<dbReference type="InterPro" id="IPR029044">
    <property type="entry name" value="Nucleotide-diphossugar_trans"/>
</dbReference>
<keyword evidence="4 8" id="KW-0808">Transferase</keyword>